<reference evidence="2 3" key="2">
    <citation type="journal article" date="2010" name="Nucleic Acids Res.">
        <title>BeetleBase in 2010: revisions to provide comprehensive genomic information for Tribolium castaneum.</title>
        <authorList>
            <person name="Kim H.S."/>
            <person name="Murphy T."/>
            <person name="Xia J."/>
            <person name="Caragea D."/>
            <person name="Park Y."/>
            <person name="Beeman R.W."/>
            <person name="Lorenzen M.D."/>
            <person name="Butcher S."/>
            <person name="Manak J.R."/>
            <person name="Brown S.J."/>
        </authorList>
    </citation>
    <scope>GENOME REANNOTATION</scope>
    <source>
        <strain evidence="2 3">Georgia GA2</strain>
    </source>
</reference>
<name>D6WY28_TRICA</name>
<evidence type="ECO:0000313" key="3">
    <source>
        <dbReference type="Proteomes" id="UP000007266"/>
    </source>
</evidence>
<organism evidence="2 3">
    <name type="scientific">Tribolium castaneum</name>
    <name type="common">Red flour beetle</name>
    <dbReference type="NCBI Taxonomy" id="7070"/>
    <lineage>
        <taxon>Eukaryota</taxon>
        <taxon>Metazoa</taxon>
        <taxon>Ecdysozoa</taxon>
        <taxon>Arthropoda</taxon>
        <taxon>Hexapoda</taxon>
        <taxon>Insecta</taxon>
        <taxon>Pterygota</taxon>
        <taxon>Neoptera</taxon>
        <taxon>Endopterygota</taxon>
        <taxon>Coleoptera</taxon>
        <taxon>Polyphaga</taxon>
        <taxon>Cucujiformia</taxon>
        <taxon>Tenebrionidae</taxon>
        <taxon>Tenebrionidae incertae sedis</taxon>
        <taxon>Tribolium</taxon>
    </lineage>
</organism>
<feature type="compositionally biased region" description="Low complexity" evidence="1">
    <location>
        <begin position="139"/>
        <end position="150"/>
    </location>
</feature>
<dbReference type="KEGG" id="tca:103314088"/>
<protein>
    <submittedName>
        <fullName evidence="2">Uncharacterized protein</fullName>
    </submittedName>
</protein>
<evidence type="ECO:0000256" key="1">
    <source>
        <dbReference type="SAM" id="MobiDB-lite"/>
    </source>
</evidence>
<reference evidence="2 3" key="1">
    <citation type="journal article" date="2008" name="Nature">
        <title>The genome of the model beetle and pest Tribolium castaneum.</title>
        <authorList>
            <consortium name="Tribolium Genome Sequencing Consortium"/>
            <person name="Richards S."/>
            <person name="Gibbs R.A."/>
            <person name="Weinstock G.M."/>
            <person name="Brown S.J."/>
            <person name="Denell R."/>
            <person name="Beeman R.W."/>
            <person name="Gibbs R."/>
            <person name="Beeman R.W."/>
            <person name="Brown S.J."/>
            <person name="Bucher G."/>
            <person name="Friedrich M."/>
            <person name="Grimmelikhuijzen C.J."/>
            <person name="Klingler M."/>
            <person name="Lorenzen M."/>
            <person name="Richards S."/>
            <person name="Roth S."/>
            <person name="Schroder R."/>
            <person name="Tautz D."/>
            <person name="Zdobnov E.M."/>
            <person name="Muzny D."/>
            <person name="Gibbs R.A."/>
            <person name="Weinstock G.M."/>
            <person name="Attaway T."/>
            <person name="Bell S."/>
            <person name="Buhay C.J."/>
            <person name="Chandrabose M.N."/>
            <person name="Chavez D."/>
            <person name="Clerk-Blankenburg K.P."/>
            <person name="Cree A."/>
            <person name="Dao M."/>
            <person name="Davis C."/>
            <person name="Chacko J."/>
            <person name="Dinh H."/>
            <person name="Dugan-Rocha S."/>
            <person name="Fowler G."/>
            <person name="Garner T.T."/>
            <person name="Garnes J."/>
            <person name="Gnirke A."/>
            <person name="Hawes A."/>
            <person name="Hernandez J."/>
            <person name="Hines S."/>
            <person name="Holder M."/>
            <person name="Hume J."/>
            <person name="Jhangiani S.N."/>
            <person name="Joshi V."/>
            <person name="Khan Z.M."/>
            <person name="Jackson L."/>
            <person name="Kovar C."/>
            <person name="Kowis A."/>
            <person name="Lee S."/>
            <person name="Lewis L.R."/>
            <person name="Margolis J."/>
            <person name="Morgan M."/>
            <person name="Nazareth L.V."/>
            <person name="Nguyen N."/>
            <person name="Okwuonu G."/>
            <person name="Parker D."/>
            <person name="Richards S."/>
            <person name="Ruiz S.J."/>
            <person name="Santibanez J."/>
            <person name="Savard J."/>
            <person name="Scherer S.E."/>
            <person name="Schneider B."/>
            <person name="Sodergren E."/>
            <person name="Tautz D."/>
            <person name="Vattahil S."/>
            <person name="Villasana D."/>
            <person name="White C.S."/>
            <person name="Wright R."/>
            <person name="Park Y."/>
            <person name="Beeman R.W."/>
            <person name="Lord J."/>
            <person name="Oppert B."/>
            <person name="Lorenzen M."/>
            <person name="Brown S."/>
            <person name="Wang L."/>
            <person name="Savard J."/>
            <person name="Tautz D."/>
            <person name="Richards S."/>
            <person name="Weinstock G."/>
            <person name="Gibbs R.A."/>
            <person name="Liu Y."/>
            <person name="Worley K."/>
            <person name="Weinstock G."/>
            <person name="Elsik C.G."/>
            <person name="Reese J.T."/>
            <person name="Elhaik E."/>
            <person name="Landan G."/>
            <person name="Graur D."/>
            <person name="Arensburger P."/>
            <person name="Atkinson P."/>
            <person name="Beeman R.W."/>
            <person name="Beidler J."/>
            <person name="Brown S.J."/>
            <person name="Demuth J.P."/>
            <person name="Drury D.W."/>
            <person name="Du Y.Z."/>
            <person name="Fujiwara H."/>
            <person name="Lorenzen M."/>
            <person name="Maselli V."/>
            <person name="Osanai M."/>
            <person name="Park Y."/>
            <person name="Robertson H.M."/>
            <person name="Tu Z."/>
            <person name="Wang J.J."/>
            <person name="Wang S."/>
            <person name="Richards S."/>
            <person name="Song H."/>
            <person name="Zhang L."/>
            <person name="Sodergren E."/>
            <person name="Werner D."/>
            <person name="Stanke M."/>
            <person name="Morgenstern B."/>
            <person name="Solovyev V."/>
            <person name="Kosarev P."/>
            <person name="Brown G."/>
            <person name="Chen H.C."/>
            <person name="Ermolaeva O."/>
            <person name="Hlavina W."/>
            <person name="Kapustin Y."/>
            <person name="Kiryutin B."/>
            <person name="Kitts P."/>
            <person name="Maglott D."/>
            <person name="Pruitt K."/>
            <person name="Sapojnikov V."/>
            <person name="Souvorov A."/>
            <person name="Mackey A.J."/>
            <person name="Waterhouse R.M."/>
            <person name="Wyder S."/>
            <person name="Zdobnov E.M."/>
            <person name="Zdobnov E.M."/>
            <person name="Wyder S."/>
            <person name="Kriventseva E.V."/>
            <person name="Kadowaki T."/>
            <person name="Bork P."/>
            <person name="Aranda M."/>
            <person name="Bao R."/>
            <person name="Beermann A."/>
            <person name="Berns N."/>
            <person name="Bolognesi R."/>
            <person name="Bonneton F."/>
            <person name="Bopp D."/>
            <person name="Brown S.J."/>
            <person name="Bucher G."/>
            <person name="Butts T."/>
            <person name="Chaumot A."/>
            <person name="Denell R.E."/>
            <person name="Ferrier D.E."/>
            <person name="Friedrich M."/>
            <person name="Gordon C.M."/>
            <person name="Jindra M."/>
            <person name="Klingler M."/>
            <person name="Lan Q."/>
            <person name="Lattorff H.M."/>
            <person name="Laudet V."/>
            <person name="von Levetsow C."/>
            <person name="Liu Z."/>
            <person name="Lutz R."/>
            <person name="Lynch J.A."/>
            <person name="da Fonseca R.N."/>
            <person name="Posnien N."/>
            <person name="Reuter R."/>
            <person name="Roth S."/>
            <person name="Savard J."/>
            <person name="Schinko J.B."/>
            <person name="Schmitt C."/>
            <person name="Schoppmeier M."/>
            <person name="Schroder R."/>
            <person name="Shippy T.D."/>
            <person name="Simonnet F."/>
            <person name="Marques-Souza H."/>
            <person name="Tautz D."/>
            <person name="Tomoyasu Y."/>
            <person name="Trauner J."/>
            <person name="Van der Zee M."/>
            <person name="Vervoort M."/>
            <person name="Wittkopp N."/>
            <person name="Wimmer E.A."/>
            <person name="Yang X."/>
            <person name="Jones A.K."/>
            <person name="Sattelle D.B."/>
            <person name="Ebert P.R."/>
            <person name="Nelson D."/>
            <person name="Scott J.G."/>
            <person name="Beeman R.W."/>
            <person name="Muthukrishnan S."/>
            <person name="Kramer K.J."/>
            <person name="Arakane Y."/>
            <person name="Beeman R.W."/>
            <person name="Zhu Q."/>
            <person name="Hogenkamp D."/>
            <person name="Dixit R."/>
            <person name="Oppert B."/>
            <person name="Jiang H."/>
            <person name="Zou Z."/>
            <person name="Marshall J."/>
            <person name="Elpidina E."/>
            <person name="Vinokurov K."/>
            <person name="Oppert C."/>
            <person name="Zou Z."/>
            <person name="Evans J."/>
            <person name="Lu Z."/>
            <person name="Zhao P."/>
            <person name="Sumathipala N."/>
            <person name="Altincicek B."/>
            <person name="Vilcinskas A."/>
            <person name="Williams M."/>
            <person name="Hultmark D."/>
            <person name="Hetru C."/>
            <person name="Jiang H."/>
            <person name="Grimmelikhuijzen C.J."/>
            <person name="Hauser F."/>
            <person name="Cazzamali G."/>
            <person name="Williamson M."/>
            <person name="Park Y."/>
            <person name="Li B."/>
            <person name="Tanaka Y."/>
            <person name="Predel R."/>
            <person name="Neupert S."/>
            <person name="Schachtner J."/>
            <person name="Verleyen P."/>
            <person name="Raible F."/>
            <person name="Bork P."/>
            <person name="Friedrich M."/>
            <person name="Walden K.K."/>
            <person name="Robertson H.M."/>
            <person name="Angeli S."/>
            <person name="Foret S."/>
            <person name="Bucher G."/>
            <person name="Schuetz S."/>
            <person name="Maleszka R."/>
            <person name="Wimmer E.A."/>
            <person name="Beeman R.W."/>
            <person name="Lorenzen M."/>
            <person name="Tomoyasu Y."/>
            <person name="Miller S.C."/>
            <person name="Grossmann D."/>
            <person name="Bucher G."/>
        </authorList>
    </citation>
    <scope>NUCLEOTIDE SEQUENCE [LARGE SCALE GENOMIC DNA]</scope>
    <source>
        <strain evidence="2 3">Georgia GA2</strain>
    </source>
</reference>
<gene>
    <name evidence="2" type="primary">AUGUSTUS-3.0.2_06645</name>
    <name evidence="2" type="ORF">TcasGA2_TC006645</name>
</gene>
<feature type="region of interest" description="Disordered" evidence="1">
    <location>
        <begin position="240"/>
        <end position="271"/>
    </location>
</feature>
<dbReference type="HOGENOM" id="CLU_970858_0_0_1"/>
<dbReference type="Proteomes" id="UP000007266">
    <property type="component" value="Linkage group 8"/>
</dbReference>
<feature type="region of interest" description="Disordered" evidence="1">
    <location>
        <begin position="138"/>
        <end position="162"/>
    </location>
</feature>
<sequence>MDSPTPQKINVRNIISIFENQSVHNVNNESNFLIRKTKSVGNLSHTARVKATPVRSEPEKNLELVQIEQQIEHLRNKLGHNYHTYVRETHVYYQNQIVFLLGDLCNVETGNSKKLGDLKSELGESLKQINKKLNALLPSTSNTTSASHTNGVIKSKSVEERPEKMRVQRSKSEHFEAEDSAVSVKSLKEMFEKNTKNEGNNSKVVVKRANTYGGESDFKYIPYSEKLKKENSLDIEEENFKELENGAKSEEISSDSLSGTEVSDEDSDDEN</sequence>
<evidence type="ECO:0000313" key="2">
    <source>
        <dbReference type="EMBL" id="EFA08938.2"/>
    </source>
</evidence>
<feature type="compositionally biased region" description="Acidic residues" evidence="1">
    <location>
        <begin position="262"/>
        <end position="271"/>
    </location>
</feature>
<proteinExistence type="predicted"/>
<dbReference type="EMBL" id="KQ971362">
    <property type="protein sequence ID" value="EFA08938.2"/>
    <property type="molecule type" value="Genomic_DNA"/>
</dbReference>
<dbReference type="InParanoid" id="D6WY28"/>
<keyword evidence="3" id="KW-1185">Reference proteome</keyword>
<dbReference type="AlphaFoldDB" id="D6WY28"/>
<accession>D6WY28</accession>
<feature type="compositionally biased region" description="Basic and acidic residues" evidence="1">
    <location>
        <begin position="240"/>
        <end position="251"/>
    </location>
</feature>
<dbReference type="OrthoDB" id="6745799at2759"/>